<protein>
    <recommendedName>
        <fullName evidence="3">Lipoprotein</fullName>
    </recommendedName>
</protein>
<keyword evidence="2" id="KW-1185">Reference proteome</keyword>
<evidence type="ECO:0000313" key="2">
    <source>
        <dbReference type="Proteomes" id="UP000295511"/>
    </source>
</evidence>
<dbReference type="OrthoDB" id="5144771at2"/>
<dbReference type="Proteomes" id="UP000295511">
    <property type="component" value="Unassembled WGS sequence"/>
</dbReference>
<dbReference type="AlphaFoldDB" id="A0A4R5KD93"/>
<name>A0A4R5KD93_9MICC</name>
<dbReference type="EMBL" id="SMRU01000021">
    <property type="protein sequence ID" value="TDF92862.1"/>
    <property type="molecule type" value="Genomic_DNA"/>
</dbReference>
<gene>
    <name evidence="1" type="ORF">E1809_17020</name>
</gene>
<accession>A0A4R5KD93</accession>
<organism evidence="1 2">
    <name type="scientific">Arthrobacter terricola</name>
    <dbReference type="NCBI Taxonomy" id="2547396"/>
    <lineage>
        <taxon>Bacteria</taxon>
        <taxon>Bacillati</taxon>
        <taxon>Actinomycetota</taxon>
        <taxon>Actinomycetes</taxon>
        <taxon>Micrococcales</taxon>
        <taxon>Micrococcaceae</taxon>
        <taxon>Arthrobacter</taxon>
    </lineage>
</organism>
<proteinExistence type="predicted"/>
<comment type="caution">
    <text evidence="1">The sequence shown here is derived from an EMBL/GenBank/DDBJ whole genome shotgun (WGS) entry which is preliminary data.</text>
</comment>
<evidence type="ECO:0008006" key="3">
    <source>
        <dbReference type="Google" id="ProtNLM"/>
    </source>
</evidence>
<evidence type="ECO:0000313" key="1">
    <source>
        <dbReference type="EMBL" id="TDF92862.1"/>
    </source>
</evidence>
<dbReference type="RefSeq" id="WP_133205439.1">
    <property type="nucleotide sequence ID" value="NZ_SMRU01000021.1"/>
</dbReference>
<sequence>MSHKIRGLAAAGIVVGLVMTTGCSSPRSVQAYCAAMEKHKSLYLSAMNVDPNSKNPLDGLLNAASAIGDLKSMWKDMADVAPEEIRSDTESVRDAWAKQEDAAVSGDWKAVIGGAIVNAGPMSRVDAYVKQHCGQPSS</sequence>
<reference evidence="1 2" key="1">
    <citation type="submission" date="2019-03" db="EMBL/GenBank/DDBJ databases">
        <title>Whole genome sequence of Arthrobacter sp JH1-1.</title>
        <authorList>
            <person name="Trinh H.N."/>
        </authorList>
    </citation>
    <scope>NUCLEOTIDE SEQUENCE [LARGE SCALE GENOMIC DNA]</scope>
    <source>
        <strain evidence="1 2">JH1-1</strain>
    </source>
</reference>
<dbReference type="PROSITE" id="PS51257">
    <property type="entry name" value="PROKAR_LIPOPROTEIN"/>
    <property type="match status" value="1"/>
</dbReference>